<protein>
    <recommendedName>
        <fullName evidence="2">Hemimethylated DNA-binding domain-containing protein</fullName>
    </recommendedName>
</protein>
<keyword evidence="1" id="KW-1133">Transmembrane helix</keyword>
<dbReference type="PANTHER" id="PTHR48439:SF1">
    <property type="entry name" value="HEMIMETHYLATED DNA-BINDING DOMAIN-CONTAINING PROTEIN"/>
    <property type="match status" value="1"/>
</dbReference>
<feature type="domain" description="Hemimethylated DNA-binding" evidence="2">
    <location>
        <begin position="123"/>
        <end position="224"/>
    </location>
</feature>
<dbReference type="AlphaFoldDB" id="A0A8S3Z559"/>
<sequence>MPGLLDFGLRSGMLYLVIVLAIPIQYYLSNRMSVPAGQREASFKRLLNALYSFYYKYLSASSWQRWCLDVWHNMDGWRTGRTVSIQDEDQELGESPALEVLRHKSPQGYFATSTDVRSPRPPDVKFRVGQVVRHKIWGYKGVIIGWDPVAHAPEEWLNQMHPPDKWHWRKMPNYSVLVDVKDRALAQVTYVPQENLEVITGTEISHPDVDSYFDSFDGGQYIMRPALKYLYPHD</sequence>
<feature type="transmembrane region" description="Helical" evidence="1">
    <location>
        <begin position="12"/>
        <end position="29"/>
    </location>
</feature>
<dbReference type="InterPro" id="IPR053189">
    <property type="entry name" value="Clp_protease_adapter_ClpF"/>
</dbReference>
<reference evidence="3" key="1">
    <citation type="submission" date="2021-04" db="EMBL/GenBank/DDBJ databases">
        <authorList>
            <consortium name="Molecular Ecology Group"/>
        </authorList>
    </citation>
    <scope>NUCLEOTIDE SEQUENCE</scope>
</reference>
<gene>
    <name evidence="3" type="ORF">CUNI_LOCUS8663</name>
</gene>
<keyword evidence="4" id="KW-1185">Reference proteome</keyword>
<evidence type="ECO:0000256" key="1">
    <source>
        <dbReference type="SAM" id="Phobius"/>
    </source>
</evidence>
<dbReference type="OrthoDB" id="28868at2759"/>
<dbReference type="Pfam" id="PF08755">
    <property type="entry name" value="YccV-like"/>
    <property type="match status" value="1"/>
</dbReference>
<name>A0A8S3Z559_9EUPU</name>
<dbReference type="GO" id="GO:0003677">
    <property type="term" value="F:DNA binding"/>
    <property type="evidence" value="ECO:0007669"/>
    <property type="project" value="InterPro"/>
</dbReference>
<keyword evidence="1" id="KW-0812">Transmembrane</keyword>
<organism evidence="3 4">
    <name type="scientific">Candidula unifasciata</name>
    <dbReference type="NCBI Taxonomy" id="100452"/>
    <lineage>
        <taxon>Eukaryota</taxon>
        <taxon>Metazoa</taxon>
        <taxon>Spiralia</taxon>
        <taxon>Lophotrochozoa</taxon>
        <taxon>Mollusca</taxon>
        <taxon>Gastropoda</taxon>
        <taxon>Heterobranchia</taxon>
        <taxon>Euthyneura</taxon>
        <taxon>Panpulmonata</taxon>
        <taxon>Eupulmonata</taxon>
        <taxon>Stylommatophora</taxon>
        <taxon>Helicina</taxon>
        <taxon>Helicoidea</taxon>
        <taxon>Geomitridae</taxon>
        <taxon>Candidula</taxon>
    </lineage>
</organism>
<dbReference type="SUPFAM" id="SSF141255">
    <property type="entry name" value="YccV-like"/>
    <property type="match status" value="1"/>
</dbReference>
<keyword evidence="1" id="KW-0472">Membrane</keyword>
<proteinExistence type="predicted"/>
<dbReference type="EMBL" id="CAJHNH020001446">
    <property type="protein sequence ID" value="CAG5123105.1"/>
    <property type="molecule type" value="Genomic_DNA"/>
</dbReference>
<evidence type="ECO:0000259" key="2">
    <source>
        <dbReference type="SMART" id="SM00992"/>
    </source>
</evidence>
<evidence type="ECO:0000313" key="3">
    <source>
        <dbReference type="EMBL" id="CAG5123105.1"/>
    </source>
</evidence>
<dbReference type="InterPro" id="IPR011722">
    <property type="entry name" value="Hemimethylated_DNA-bd_dom"/>
</dbReference>
<dbReference type="InterPro" id="IPR036623">
    <property type="entry name" value="Hemimethylated_DNA-bd_sf"/>
</dbReference>
<dbReference type="Gene3D" id="2.30.30.390">
    <property type="entry name" value="Hemimethylated DNA-binding domain"/>
    <property type="match status" value="1"/>
</dbReference>
<dbReference type="SMART" id="SM00992">
    <property type="entry name" value="YccV-like"/>
    <property type="match status" value="1"/>
</dbReference>
<accession>A0A8S3Z559</accession>
<evidence type="ECO:0000313" key="4">
    <source>
        <dbReference type="Proteomes" id="UP000678393"/>
    </source>
</evidence>
<comment type="caution">
    <text evidence="3">The sequence shown here is derived from an EMBL/GenBank/DDBJ whole genome shotgun (WGS) entry which is preliminary data.</text>
</comment>
<dbReference type="Proteomes" id="UP000678393">
    <property type="component" value="Unassembled WGS sequence"/>
</dbReference>
<dbReference type="PANTHER" id="PTHR48439">
    <property type="entry name" value="HEMIMETHYLATED DNA-BINDING DOMAIN-CONTAINING PROTEIN"/>
    <property type="match status" value="1"/>
</dbReference>
<dbReference type="NCBIfam" id="TIGR02097">
    <property type="entry name" value="yccV"/>
    <property type="match status" value="1"/>
</dbReference>